<sequence>MVPWAGETELRLNANQLFVGVVASGLWIYSLAQTDWISHGPVSAGLFSLAVAVNCNGTTANATGTWGDVCTVVLTNRSSCLVLSETTIVAPPTTRSDLATVRTICGHTDARVQVAYLLIAATVFSLIALCVGLSFLLRDVLVSKHVAALPSFIYFVSALFGMGAVLHWHVSFTDVFTGAGSGYILAIVSTVLLTLVALSMVVTGCLPGLCAITGEPRPMAQQGFGLRLRRTCLWCSRTCRRRPPAASDAYRSMLPPTTAVVV</sequence>
<dbReference type="GeneID" id="24127791"/>
<dbReference type="RefSeq" id="XP_012200030.1">
    <property type="nucleotide sequence ID" value="XM_012344640.1"/>
</dbReference>
<evidence type="ECO:0000313" key="3">
    <source>
        <dbReference type="Proteomes" id="UP000030745"/>
    </source>
</evidence>
<gene>
    <name evidence="2" type="ORF">SPRG_05393</name>
</gene>
<feature type="transmembrane region" description="Helical" evidence="1">
    <location>
        <begin position="149"/>
        <end position="170"/>
    </location>
</feature>
<feature type="transmembrane region" description="Helical" evidence="1">
    <location>
        <begin position="114"/>
        <end position="137"/>
    </location>
</feature>
<organism evidence="2 3">
    <name type="scientific">Saprolegnia parasitica (strain CBS 223.65)</name>
    <dbReference type="NCBI Taxonomy" id="695850"/>
    <lineage>
        <taxon>Eukaryota</taxon>
        <taxon>Sar</taxon>
        <taxon>Stramenopiles</taxon>
        <taxon>Oomycota</taxon>
        <taxon>Saprolegniomycetes</taxon>
        <taxon>Saprolegniales</taxon>
        <taxon>Saprolegniaceae</taxon>
        <taxon>Saprolegnia</taxon>
    </lineage>
</organism>
<dbReference type="AlphaFoldDB" id="A0A067CIZ5"/>
<evidence type="ECO:0000256" key="1">
    <source>
        <dbReference type="SAM" id="Phobius"/>
    </source>
</evidence>
<reference evidence="2 3" key="1">
    <citation type="journal article" date="2013" name="PLoS Genet.">
        <title>Distinctive expansion of potential virulence genes in the genome of the oomycete fish pathogen Saprolegnia parasitica.</title>
        <authorList>
            <person name="Jiang R.H."/>
            <person name="de Bruijn I."/>
            <person name="Haas B.J."/>
            <person name="Belmonte R."/>
            <person name="Lobach L."/>
            <person name="Christie J."/>
            <person name="van den Ackerveken G."/>
            <person name="Bottin A."/>
            <person name="Bulone V."/>
            <person name="Diaz-Moreno S.M."/>
            <person name="Dumas B."/>
            <person name="Fan L."/>
            <person name="Gaulin E."/>
            <person name="Govers F."/>
            <person name="Grenville-Briggs L.J."/>
            <person name="Horner N.R."/>
            <person name="Levin J.Z."/>
            <person name="Mammella M."/>
            <person name="Meijer H.J."/>
            <person name="Morris P."/>
            <person name="Nusbaum C."/>
            <person name="Oome S."/>
            <person name="Phillips A.J."/>
            <person name="van Rooyen D."/>
            <person name="Rzeszutek E."/>
            <person name="Saraiva M."/>
            <person name="Secombes C.J."/>
            <person name="Seidl M.F."/>
            <person name="Snel B."/>
            <person name="Stassen J.H."/>
            <person name="Sykes S."/>
            <person name="Tripathy S."/>
            <person name="van den Berg H."/>
            <person name="Vega-Arreguin J.C."/>
            <person name="Wawra S."/>
            <person name="Young S.K."/>
            <person name="Zeng Q."/>
            <person name="Dieguez-Uribeondo J."/>
            <person name="Russ C."/>
            <person name="Tyler B.M."/>
            <person name="van West P."/>
        </authorList>
    </citation>
    <scope>NUCLEOTIDE SEQUENCE [LARGE SCALE GENOMIC DNA]</scope>
    <source>
        <strain evidence="2 3">CBS 223.65</strain>
    </source>
</reference>
<keyword evidence="1" id="KW-0472">Membrane</keyword>
<dbReference type="VEuPathDB" id="FungiDB:SPRG_05393"/>
<accession>A0A067CIZ5</accession>
<evidence type="ECO:0008006" key="4">
    <source>
        <dbReference type="Google" id="ProtNLM"/>
    </source>
</evidence>
<protein>
    <recommendedName>
        <fullName evidence="4">Transmembrane protein</fullName>
    </recommendedName>
</protein>
<feature type="transmembrane region" description="Helical" evidence="1">
    <location>
        <begin position="182"/>
        <end position="212"/>
    </location>
</feature>
<name>A0A067CIZ5_SAPPC</name>
<proteinExistence type="predicted"/>
<dbReference type="OMA" id="VPWAGET"/>
<dbReference type="EMBL" id="KK583207">
    <property type="protein sequence ID" value="KDO29150.1"/>
    <property type="molecule type" value="Genomic_DNA"/>
</dbReference>
<keyword evidence="1" id="KW-1133">Transmembrane helix</keyword>
<dbReference type="OrthoDB" id="74501at2759"/>
<evidence type="ECO:0000313" key="2">
    <source>
        <dbReference type="EMBL" id="KDO29150.1"/>
    </source>
</evidence>
<keyword evidence="3" id="KW-1185">Reference proteome</keyword>
<dbReference type="Proteomes" id="UP000030745">
    <property type="component" value="Unassembled WGS sequence"/>
</dbReference>
<dbReference type="KEGG" id="spar:SPRG_05393"/>
<keyword evidence="1" id="KW-0812">Transmembrane</keyword>